<dbReference type="AlphaFoldDB" id="A0A0C9ZTE8"/>
<reference evidence="1 2" key="1">
    <citation type="submission" date="2014-04" db="EMBL/GenBank/DDBJ databases">
        <authorList>
            <consortium name="DOE Joint Genome Institute"/>
            <person name="Kuo A."/>
            <person name="Ruytinx J."/>
            <person name="Rineau F."/>
            <person name="Colpaert J."/>
            <person name="Kohler A."/>
            <person name="Nagy L.G."/>
            <person name="Floudas D."/>
            <person name="Copeland A."/>
            <person name="Barry K.W."/>
            <person name="Cichocki N."/>
            <person name="Veneault-Fourrey C."/>
            <person name="LaButti K."/>
            <person name="Lindquist E.A."/>
            <person name="Lipzen A."/>
            <person name="Lundell T."/>
            <person name="Morin E."/>
            <person name="Murat C."/>
            <person name="Sun H."/>
            <person name="Tunlid A."/>
            <person name="Henrissat B."/>
            <person name="Grigoriev I.V."/>
            <person name="Hibbett D.S."/>
            <person name="Martin F."/>
            <person name="Nordberg H.P."/>
            <person name="Cantor M.N."/>
            <person name="Hua S.X."/>
        </authorList>
    </citation>
    <scope>NUCLEOTIDE SEQUENCE [LARGE SCALE GENOMIC DNA]</scope>
    <source>
        <strain evidence="1 2">UH-Slu-Lm8-n1</strain>
    </source>
</reference>
<protein>
    <submittedName>
        <fullName evidence="1">Uncharacterized protein</fullName>
    </submittedName>
</protein>
<organism evidence="1 2">
    <name type="scientific">Suillus luteus UH-Slu-Lm8-n1</name>
    <dbReference type="NCBI Taxonomy" id="930992"/>
    <lineage>
        <taxon>Eukaryota</taxon>
        <taxon>Fungi</taxon>
        <taxon>Dikarya</taxon>
        <taxon>Basidiomycota</taxon>
        <taxon>Agaricomycotina</taxon>
        <taxon>Agaricomycetes</taxon>
        <taxon>Agaricomycetidae</taxon>
        <taxon>Boletales</taxon>
        <taxon>Suillineae</taxon>
        <taxon>Suillaceae</taxon>
        <taxon>Suillus</taxon>
    </lineage>
</organism>
<accession>A0A0C9ZTE8</accession>
<keyword evidence="2" id="KW-1185">Reference proteome</keyword>
<evidence type="ECO:0000313" key="2">
    <source>
        <dbReference type="Proteomes" id="UP000054485"/>
    </source>
</evidence>
<dbReference type="InParanoid" id="A0A0C9ZTE8"/>
<evidence type="ECO:0000313" key="1">
    <source>
        <dbReference type="EMBL" id="KIK32581.1"/>
    </source>
</evidence>
<gene>
    <name evidence="1" type="ORF">CY34DRAFT_140519</name>
</gene>
<name>A0A0C9ZTE8_9AGAM</name>
<proteinExistence type="predicted"/>
<sequence length="159" mass="17969">MFIDQWIVDIGTMHCAYSSAAHCYIQLCGSCPFHEAGPRWLSHTIAYWAMTRIFLLCLNCNTWIFTGVSNINHGNANPHVSFTSAGLRCICEAVPFPSIACSSHEAFNSSTFSLEPVRSALSISFFHMHLMSISLSLETKDLHLQQRVMYHELLHIEFV</sequence>
<dbReference type="EMBL" id="KN836183">
    <property type="protein sequence ID" value="KIK32581.1"/>
    <property type="molecule type" value="Genomic_DNA"/>
</dbReference>
<dbReference type="OrthoDB" id="10525229at2759"/>
<dbReference type="HOGENOM" id="CLU_1661950_0_0_1"/>
<dbReference type="Proteomes" id="UP000054485">
    <property type="component" value="Unassembled WGS sequence"/>
</dbReference>
<reference evidence="2" key="2">
    <citation type="submission" date="2015-01" db="EMBL/GenBank/DDBJ databases">
        <title>Evolutionary Origins and Diversification of the Mycorrhizal Mutualists.</title>
        <authorList>
            <consortium name="DOE Joint Genome Institute"/>
            <consortium name="Mycorrhizal Genomics Consortium"/>
            <person name="Kohler A."/>
            <person name="Kuo A."/>
            <person name="Nagy L.G."/>
            <person name="Floudas D."/>
            <person name="Copeland A."/>
            <person name="Barry K.W."/>
            <person name="Cichocki N."/>
            <person name="Veneault-Fourrey C."/>
            <person name="LaButti K."/>
            <person name="Lindquist E.A."/>
            <person name="Lipzen A."/>
            <person name="Lundell T."/>
            <person name="Morin E."/>
            <person name="Murat C."/>
            <person name="Riley R."/>
            <person name="Ohm R."/>
            <person name="Sun H."/>
            <person name="Tunlid A."/>
            <person name="Henrissat B."/>
            <person name="Grigoriev I.V."/>
            <person name="Hibbett D.S."/>
            <person name="Martin F."/>
        </authorList>
    </citation>
    <scope>NUCLEOTIDE SEQUENCE [LARGE SCALE GENOMIC DNA]</scope>
    <source>
        <strain evidence="2">UH-Slu-Lm8-n1</strain>
    </source>
</reference>